<feature type="transmembrane region" description="Helical" evidence="14">
    <location>
        <begin position="75"/>
        <end position="93"/>
    </location>
</feature>
<keyword evidence="14" id="KW-0133">Cell shape</keyword>
<dbReference type="NCBIfam" id="NF001390">
    <property type="entry name" value="PRK00281.1-4"/>
    <property type="match status" value="1"/>
</dbReference>
<accession>A0A285NCY8</accession>
<gene>
    <name evidence="14" type="primary">uppP</name>
    <name evidence="15" type="ORF">SAMN06265182_0786</name>
</gene>
<evidence type="ECO:0000256" key="14">
    <source>
        <dbReference type="HAMAP-Rule" id="MF_01006"/>
    </source>
</evidence>
<dbReference type="RefSeq" id="WP_096999962.1">
    <property type="nucleotide sequence ID" value="NZ_OBEI01000002.1"/>
</dbReference>
<dbReference type="EMBL" id="OBEI01000002">
    <property type="protein sequence ID" value="SNZ06753.1"/>
    <property type="molecule type" value="Genomic_DNA"/>
</dbReference>
<proteinExistence type="inferred from homology"/>
<dbReference type="Proteomes" id="UP000219036">
    <property type="component" value="Unassembled WGS sequence"/>
</dbReference>
<feature type="transmembrane region" description="Helical" evidence="14">
    <location>
        <begin position="47"/>
        <end position="63"/>
    </location>
</feature>
<dbReference type="InterPro" id="IPR003824">
    <property type="entry name" value="UppP"/>
</dbReference>
<keyword evidence="16" id="KW-1185">Reference proteome</keyword>
<comment type="subcellular location">
    <subcellularLocation>
        <location evidence="1 14">Cell membrane</location>
        <topology evidence="1 14">Multi-pass membrane protein</topology>
    </subcellularLocation>
</comment>
<protein>
    <recommendedName>
        <fullName evidence="4 14">Undecaprenyl-diphosphatase</fullName>
        <ecNumber evidence="3 14">3.6.1.27</ecNumber>
    </recommendedName>
    <alternativeName>
        <fullName evidence="12 14">Bacitracin resistance protein</fullName>
    </alternativeName>
    <alternativeName>
        <fullName evidence="11 14">Undecaprenyl pyrophosphate phosphatase</fullName>
    </alternativeName>
</protein>
<dbReference type="PANTHER" id="PTHR30622">
    <property type="entry name" value="UNDECAPRENYL-DIPHOSPHATASE"/>
    <property type="match status" value="1"/>
</dbReference>
<dbReference type="HAMAP" id="MF_01006">
    <property type="entry name" value="Undec_diphosphatase"/>
    <property type="match status" value="1"/>
</dbReference>
<keyword evidence="10 14" id="KW-0046">Antibiotic resistance</keyword>
<comment type="miscellaneous">
    <text evidence="14">Bacitracin is thought to be involved in the inhibition of peptidoglycan synthesis by sequestering undecaprenyl diphosphate, thereby reducing the pool of lipid carrier available.</text>
</comment>
<evidence type="ECO:0000256" key="13">
    <source>
        <dbReference type="ARBA" id="ARBA00047594"/>
    </source>
</evidence>
<feature type="transmembrane region" description="Helical" evidence="14">
    <location>
        <begin position="133"/>
        <end position="154"/>
    </location>
</feature>
<evidence type="ECO:0000256" key="11">
    <source>
        <dbReference type="ARBA" id="ARBA00032707"/>
    </source>
</evidence>
<evidence type="ECO:0000256" key="3">
    <source>
        <dbReference type="ARBA" id="ARBA00012374"/>
    </source>
</evidence>
<evidence type="ECO:0000256" key="8">
    <source>
        <dbReference type="ARBA" id="ARBA00022989"/>
    </source>
</evidence>
<evidence type="ECO:0000256" key="10">
    <source>
        <dbReference type="ARBA" id="ARBA00023251"/>
    </source>
</evidence>
<evidence type="ECO:0000313" key="16">
    <source>
        <dbReference type="Proteomes" id="UP000219036"/>
    </source>
</evidence>
<comment type="similarity">
    <text evidence="2 14">Belongs to the UppP family.</text>
</comment>
<dbReference type="GO" id="GO:0050380">
    <property type="term" value="F:undecaprenyl-diphosphatase activity"/>
    <property type="evidence" value="ECO:0007669"/>
    <property type="project" value="UniProtKB-UniRule"/>
</dbReference>
<dbReference type="AlphaFoldDB" id="A0A285NCY8"/>
<sequence>MTVFESFILGVIEGLTEFLPISSTGHLILASHLMGIPQSDVHKTFEVVIQLGSILAVVFLYRNRLFKDIELWKKLIVAFIPTGFLGFVFYKTIKSFFDSPSTVAFMLIAGGVVFILIEMFYKEKEHQIRDLEDISYIKAFFIGVFQSIAMIPGTSRSGATIIGGLLLGFDRKTAAEFSFLLAVPTMFVATAYDLMKNYHHFETENWLNLGVGFITAFLFAVIAIKFFLRFIKTHTFIPFGIYRIVVGIVFFLFFL</sequence>
<dbReference type="Pfam" id="PF02673">
    <property type="entry name" value="BacA"/>
    <property type="match status" value="1"/>
</dbReference>
<keyword evidence="5 14" id="KW-1003">Cell membrane</keyword>
<dbReference type="GO" id="GO:0008360">
    <property type="term" value="P:regulation of cell shape"/>
    <property type="evidence" value="ECO:0007669"/>
    <property type="project" value="UniProtKB-KW"/>
</dbReference>
<feature type="transmembrane region" description="Helical" evidence="14">
    <location>
        <begin position="174"/>
        <end position="194"/>
    </location>
</feature>
<dbReference type="NCBIfam" id="TIGR00753">
    <property type="entry name" value="undec_PP_bacA"/>
    <property type="match status" value="1"/>
</dbReference>
<feature type="transmembrane region" description="Helical" evidence="14">
    <location>
        <begin position="234"/>
        <end position="254"/>
    </location>
</feature>
<keyword evidence="9 14" id="KW-0472">Membrane</keyword>
<reference evidence="16" key="1">
    <citation type="submission" date="2017-09" db="EMBL/GenBank/DDBJ databases">
        <authorList>
            <person name="Varghese N."/>
            <person name="Submissions S."/>
        </authorList>
    </citation>
    <scope>NUCLEOTIDE SEQUENCE [LARGE SCALE GENOMIC DNA]</scope>
    <source>
        <strain evidence="16">DSM 15103</strain>
    </source>
</reference>
<dbReference type="GO" id="GO:0046677">
    <property type="term" value="P:response to antibiotic"/>
    <property type="evidence" value="ECO:0007669"/>
    <property type="project" value="UniProtKB-UniRule"/>
</dbReference>
<comment type="catalytic activity">
    <reaction evidence="13 14">
        <text>di-trans,octa-cis-undecaprenyl diphosphate + H2O = di-trans,octa-cis-undecaprenyl phosphate + phosphate + H(+)</text>
        <dbReference type="Rhea" id="RHEA:28094"/>
        <dbReference type="ChEBI" id="CHEBI:15377"/>
        <dbReference type="ChEBI" id="CHEBI:15378"/>
        <dbReference type="ChEBI" id="CHEBI:43474"/>
        <dbReference type="ChEBI" id="CHEBI:58405"/>
        <dbReference type="ChEBI" id="CHEBI:60392"/>
        <dbReference type="EC" id="3.6.1.27"/>
    </reaction>
</comment>
<evidence type="ECO:0000256" key="5">
    <source>
        <dbReference type="ARBA" id="ARBA00022475"/>
    </source>
</evidence>
<keyword evidence="14" id="KW-0961">Cell wall biogenesis/degradation</keyword>
<dbReference type="GO" id="GO:0009252">
    <property type="term" value="P:peptidoglycan biosynthetic process"/>
    <property type="evidence" value="ECO:0007669"/>
    <property type="project" value="UniProtKB-KW"/>
</dbReference>
<evidence type="ECO:0000313" key="15">
    <source>
        <dbReference type="EMBL" id="SNZ06753.1"/>
    </source>
</evidence>
<evidence type="ECO:0000256" key="12">
    <source>
        <dbReference type="ARBA" id="ARBA00032932"/>
    </source>
</evidence>
<dbReference type="GO" id="GO:0071555">
    <property type="term" value="P:cell wall organization"/>
    <property type="evidence" value="ECO:0007669"/>
    <property type="project" value="UniProtKB-KW"/>
</dbReference>
<keyword evidence="7 14" id="KW-0378">Hydrolase</keyword>
<evidence type="ECO:0000256" key="6">
    <source>
        <dbReference type="ARBA" id="ARBA00022692"/>
    </source>
</evidence>
<keyword evidence="6 14" id="KW-0812">Transmembrane</keyword>
<organism evidence="15 16">
    <name type="scientific">Persephonella hydrogeniphila</name>
    <dbReference type="NCBI Taxonomy" id="198703"/>
    <lineage>
        <taxon>Bacteria</taxon>
        <taxon>Pseudomonadati</taxon>
        <taxon>Aquificota</taxon>
        <taxon>Aquificia</taxon>
        <taxon>Aquificales</taxon>
        <taxon>Hydrogenothermaceae</taxon>
        <taxon>Persephonella</taxon>
    </lineage>
</organism>
<dbReference type="EC" id="3.6.1.27" evidence="3 14"/>
<dbReference type="PANTHER" id="PTHR30622:SF3">
    <property type="entry name" value="UNDECAPRENYL-DIPHOSPHATASE"/>
    <property type="match status" value="1"/>
</dbReference>
<feature type="transmembrane region" description="Helical" evidence="14">
    <location>
        <begin position="206"/>
        <end position="228"/>
    </location>
</feature>
<keyword evidence="8 14" id="KW-1133">Transmembrane helix</keyword>
<evidence type="ECO:0000256" key="2">
    <source>
        <dbReference type="ARBA" id="ARBA00010621"/>
    </source>
</evidence>
<dbReference type="NCBIfam" id="NF001389">
    <property type="entry name" value="PRK00281.1-2"/>
    <property type="match status" value="1"/>
</dbReference>
<evidence type="ECO:0000256" key="9">
    <source>
        <dbReference type="ARBA" id="ARBA00023136"/>
    </source>
</evidence>
<evidence type="ECO:0000256" key="4">
    <source>
        <dbReference type="ARBA" id="ARBA00021581"/>
    </source>
</evidence>
<dbReference type="OrthoDB" id="9808289at2"/>
<evidence type="ECO:0000256" key="7">
    <source>
        <dbReference type="ARBA" id="ARBA00022801"/>
    </source>
</evidence>
<name>A0A285NCY8_9AQUI</name>
<evidence type="ECO:0000256" key="1">
    <source>
        <dbReference type="ARBA" id="ARBA00004651"/>
    </source>
</evidence>
<keyword evidence="14" id="KW-0573">Peptidoglycan synthesis</keyword>
<feature type="transmembrane region" description="Helical" evidence="14">
    <location>
        <begin position="99"/>
        <end position="121"/>
    </location>
</feature>
<dbReference type="GO" id="GO:0005886">
    <property type="term" value="C:plasma membrane"/>
    <property type="evidence" value="ECO:0007669"/>
    <property type="project" value="UniProtKB-SubCell"/>
</dbReference>
<comment type="function">
    <text evidence="14">Catalyzes the dephosphorylation of undecaprenyl diphosphate (UPP). Confers resistance to bacitracin.</text>
</comment>